<reference evidence="1" key="1">
    <citation type="submission" date="2024-09" db="EMBL/GenBank/DDBJ databases">
        <title>Black Yeasts Isolated from many extreme environments.</title>
        <authorList>
            <person name="Coleine C."/>
            <person name="Stajich J.E."/>
            <person name="Selbmann L."/>
        </authorList>
    </citation>
    <scope>NUCLEOTIDE SEQUENCE</scope>
    <source>
        <strain evidence="1">CCFEE 5737</strain>
    </source>
</reference>
<evidence type="ECO:0000313" key="2">
    <source>
        <dbReference type="Proteomes" id="UP001186974"/>
    </source>
</evidence>
<organism evidence="1 2">
    <name type="scientific">Coniosporium uncinatum</name>
    <dbReference type="NCBI Taxonomy" id="93489"/>
    <lineage>
        <taxon>Eukaryota</taxon>
        <taxon>Fungi</taxon>
        <taxon>Dikarya</taxon>
        <taxon>Ascomycota</taxon>
        <taxon>Pezizomycotina</taxon>
        <taxon>Dothideomycetes</taxon>
        <taxon>Dothideomycetes incertae sedis</taxon>
        <taxon>Coniosporium</taxon>
    </lineage>
</organism>
<keyword evidence="2" id="KW-1185">Reference proteome</keyword>
<gene>
    <name evidence="1" type="ORF">LTS18_013965</name>
</gene>
<accession>A0ACC3DHB7</accession>
<name>A0ACC3DHB7_9PEZI</name>
<dbReference type="EMBL" id="JAWDJW010004393">
    <property type="protein sequence ID" value="KAK3075890.1"/>
    <property type="molecule type" value="Genomic_DNA"/>
</dbReference>
<sequence>MSFPNYDSFQAQQGGDGGNAPGAPGGQQQDAQMGGQPGMEGGNQFGGGNMGQQGPGGPGGDSKTTLWMGELEPWIDEGFIKSVWYGMGEQVNVKMIRDKFSGCVKQIPAMQVDLADVGLEAMRDTVSSTSPALRRQQRLSLSMDNKFRTPADPSSSIGLQAADSRTEGTIRQISIQVITKNTS</sequence>
<proteinExistence type="predicted"/>
<evidence type="ECO:0000313" key="1">
    <source>
        <dbReference type="EMBL" id="KAK3075890.1"/>
    </source>
</evidence>
<comment type="caution">
    <text evidence="1">The sequence shown here is derived from an EMBL/GenBank/DDBJ whole genome shotgun (WGS) entry which is preliminary data.</text>
</comment>
<protein>
    <submittedName>
        <fullName evidence="1">Uncharacterized protein</fullName>
    </submittedName>
</protein>
<dbReference type="Proteomes" id="UP001186974">
    <property type="component" value="Unassembled WGS sequence"/>
</dbReference>